<accession>A0A822XSJ3</accession>
<evidence type="ECO:0008006" key="3">
    <source>
        <dbReference type="Google" id="ProtNLM"/>
    </source>
</evidence>
<dbReference type="Gene3D" id="1.25.40.10">
    <property type="entry name" value="Tetratricopeptide repeat domain"/>
    <property type="match status" value="1"/>
</dbReference>
<dbReference type="Proteomes" id="UP000607653">
    <property type="component" value="Unassembled WGS sequence"/>
</dbReference>
<organism evidence="1 2">
    <name type="scientific">Nelumbo nucifera</name>
    <name type="common">Sacred lotus</name>
    <dbReference type="NCBI Taxonomy" id="4432"/>
    <lineage>
        <taxon>Eukaryota</taxon>
        <taxon>Viridiplantae</taxon>
        <taxon>Streptophyta</taxon>
        <taxon>Embryophyta</taxon>
        <taxon>Tracheophyta</taxon>
        <taxon>Spermatophyta</taxon>
        <taxon>Magnoliopsida</taxon>
        <taxon>Proteales</taxon>
        <taxon>Nelumbonaceae</taxon>
        <taxon>Nelumbo</taxon>
    </lineage>
</organism>
<dbReference type="AlphaFoldDB" id="A0A822XSJ3"/>
<comment type="caution">
    <text evidence="1">The sequence shown here is derived from an EMBL/GenBank/DDBJ whole genome shotgun (WGS) entry which is preliminary data.</text>
</comment>
<gene>
    <name evidence="1" type="ORF">HUJ06_024833</name>
</gene>
<protein>
    <recommendedName>
        <fullName evidence="3">Pentatricopeptide repeat-containing protein</fullName>
    </recommendedName>
</protein>
<dbReference type="InterPro" id="IPR011990">
    <property type="entry name" value="TPR-like_helical_dom_sf"/>
</dbReference>
<sequence>MRLQTRSLLSFLDGSYHAGVFSCNQTIDNSIKCDCLDSAVEMFEAMPVRDIVSCNLVIAGHAHHGRPSSSLQSGFVWVQRKLVCWVRID</sequence>
<evidence type="ECO:0000313" key="1">
    <source>
        <dbReference type="EMBL" id="DAD23370.1"/>
    </source>
</evidence>
<keyword evidence="2" id="KW-1185">Reference proteome</keyword>
<reference evidence="1 2" key="1">
    <citation type="journal article" date="2020" name="Mol. Biol. Evol.">
        <title>Distinct Expression and Methylation Patterns for Genes with Different Fates following a Single Whole-Genome Duplication in Flowering Plants.</title>
        <authorList>
            <person name="Shi T."/>
            <person name="Rahmani R.S."/>
            <person name="Gugger P.F."/>
            <person name="Wang M."/>
            <person name="Li H."/>
            <person name="Zhang Y."/>
            <person name="Li Z."/>
            <person name="Wang Q."/>
            <person name="Van de Peer Y."/>
            <person name="Marchal K."/>
            <person name="Chen J."/>
        </authorList>
    </citation>
    <scope>NUCLEOTIDE SEQUENCE [LARGE SCALE GENOMIC DNA]</scope>
    <source>
        <tissue evidence="1">Leaf</tissue>
    </source>
</reference>
<evidence type="ECO:0000313" key="2">
    <source>
        <dbReference type="Proteomes" id="UP000607653"/>
    </source>
</evidence>
<proteinExistence type="predicted"/>
<name>A0A822XSJ3_NELNU</name>
<dbReference type="EMBL" id="DUZY01000001">
    <property type="protein sequence ID" value="DAD23370.1"/>
    <property type="molecule type" value="Genomic_DNA"/>
</dbReference>